<feature type="region of interest" description="Disordered" evidence="5">
    <location>
        <begin position="116"/>
        <end position="189"/>
    </location>
</feature>
<feature type="compositionally biased region" description="Basic and acidic residues" evidence="5">
    <location>
        <begin position="117"/>
        <end position="131"/>
    </location>
</feature>
<accession>A0A410X447</accession>
<dbReference type="GeneID" id="95378715"/>
<feature type="compositionally biased region" description="Basic and acidic residues" evidence="5">
    <location>
        <begin position="144"/>
        <end position="162"/>
    </location>
</feature>
<gene>
    <name evidence="7" type="ORF">M5X16_22100</name>
    <name evidence="8" type="ORF">PC41400_28400</name>
</gene>
<dbReference type="GO" id="GO:0008270">
    <property type="term" value="F:zinc ion binding"/>
    <property type="evidence" value="ECO:0007669"/>
    <property type="project" value="UniProtKB-KW"/>
</dbReference>
<evidence type="ECO:0000313" key="7">
    <source>
        <dbReference type="EMBL" id="MCY9598446.1"/>
    </source>
</evidence>
<organism evidence="8 9">
    <name type="scientific">Paenibacillus chitinolyticus</name>
    <dbReference type="NCBI Taxonomy" id="79263"/>
    <lineage>
        <taxon>Bacteria</taxon>
        <taxon>Bacillati</taxon>
        <taxon>Bacillota</taxon>
        <taxon>Bacilli</taxon>
        <taxon>Bacillales</taxon>
        <taxon>Paenibacillaceae</taxon>
        <taxon>Paenibacillus</taxon>
    </lineage>
</organism>
<evidence type="ECO:0000256" key="5">
    <source>
        <dbReference type="SAM" id="MobiDB-lite"/>
    </source>
</evidence>
<proteinExistence type="predicted"/>
<evidence type="ECO:0000313" key="8">
    <source>
        <dbReference type="EMBL" id="QAV21379.1"/>
    </source>
</evidence>
<dbReference type="PANTHER" id="PTHR33823">
    <property type="entry name" value="RNA POLYMERASE-BINDING TRANSCRIPTION FACTOR DKSA-RELATED"/>
    <property type="match status" value="1"/>
</dbReference>
<dbReference type="SUPFAM" id="SSF109635">
    <property type="entry name" value="DnaK suppressor protein DksA, alpha-hairpin domain"/>
    <property type="match status" value="1"/>
</dbReference>
<name>A0A410X447_9BACL</name>
<evidence type="ECO:0000256" key="1">
    <source>
        <dbReference type="ARBA" id="ARBA00022723"/>
    </source>
</evidence>
<dbReference type="Proteomes" id="UP001527202">
    <property type="component" value="Unassembled WGS sequence"/>
</dbReference>
<dbReference type="Proteomes" id="UP000288943">
    <property type="component" value="Chromosome"/>
</dbReference>
<feature type="compositionally biased region" description="Basic and acidic residues" evidence="5">
    <location>
        <begin position="23"/>
        <end position="40"/>
    </location>
</feature>
<dbReference type="AlphaFoldDB" id="A0A410X447"/>
<dbReference type="Pfam" id="PF01258">
    <property type="entry name" value="zf-dskA_traR"/>
    <property type="match status" value="1"/>
</dbReference>
<dbReference type="NCBIfam" id="TIGR02890">
    <property type="entry name" value="bacill_yteA"/>
    <property type="match status" value="1"/>
</dbReference>
<feature type="domain" description="Zinc finger DksA/TraR C4-type" evidence="6">
    <location>
        <begin position="87"/>
        <end position="115"/>
    </location>
</feature>
<dbReference type="PROSITE" id="PS51128">
    <property type="entry name" value="ZF_DKSA_2"/>
    <property type="match status" value="1"/>
</dbReference>
<feature type="region of interest" description="Disordered" evidence="5">
    <location>
        <begin position="23"/>
        <end position="50"/>
    </location>
</feature>
<dbReference type="EMBL" id="JAMDMJ010000030">
    <property type="protein sequence ID" value="MCY9598446.1"/>
    <property type="molecule type" value="Genomic_DNA"/>
</dbReference>
<dbReference type="RefSeq" id="WP_042234275.1">
    <property type="nucleotide sequence ID" value="NZ_CP026520.1"/>
</dbReference>
<dbReference type="Gene3D" id="1.20.120.910">
    <property type="entry name" value="DksA, coiled-coil domain"/>
    <property type="match status" value="1"/>
</dbReference>
<dbReference type="InterPro" id="IPR000962">
    <property type="entry name" value="Znf_DskA_TraR"/>
</dbReference>
<keyword evidence="3" id="KW-0862">Zinc</keyword>
<evidence type="ECO:0000313" key="10">
    <source>
        <dbReference type="Proteomes" id="UP001527202"/>
    </source>
</evidence>
<dbReference type="InterPro" id="IPR037187">
    <property type="entry name" value="DnaK_N"/>
</dbReference>
<dbReference type="SUPFAM" id="SSF57716">
    <property type="entry name" value="Glucocorticoid receptor-like (DNA-binding domain)"/>
    <property type="match status" value="1"/>
</dbReference>
<sequence>MAALTEEERNKLEQRLYKEKGELEHVLESDREEDSLRDSTGELSSYDNHPADIATEAFERGRDQAVDDNMEQQLTDVKHAIGRLESGSYGVCEVCKEPIPFERLEAIPWASTCVEHSQTRTEDDSVDRPVEEEILEPILESPNDDDRGRTEIDDTDAWKTVEEYGNSSDTRRTGNAQPKEPADDCEDEK</sequence>
<keyword evidence="10" id="KW-1185">Reference proteome</keyword>
<keyword evidence="2" id="KW-0863">Zinc-finger</keyword>
<dbReference type="KEGG" id="pchi:PC41400_28400"/>
<evidence type="ECO:0000259" key="6">
    <source>
        <dbReference type="Pfam" id="PF01258"/>
    </source>
</evidence>
<dbReference type="PANTHER" id="PTHR33823:SF4">
    <property type="entry name" value="GENERAL STRESS PROTEIN 16O"/>
    <property type="match status" value="1"/>
</dbReference>
<protein>
    <submittedName>
        <fullName evidence="8">Sporulation protein, yteA family</fullName>
    </submittedName>
    <submittedName>
        <fullName evidence="7">TraR/DksA C4-type zinc finger protein</fullName>
    </submittedName>
</protein>
<evidence type="ECO:0000256" key="4">
    <source>
        <dbReference type="PROSITE-ProRule" id="PRU00510"/>
    </source>
</evidence>
<dbReference type="EMBL" id="CP026520">
    <property type="protein sequence ID" value="QAV21379.1"/>
    <property type="molecule type" value="Genomic_DNA"/>
</dbReference>
<feature type="zinc finger region" description="dksA C4-type" evidence="4">
    <location>
        <begin position="92"/>
        <end position="116"/>
    </location>
</feature>
<evidence type="ECO:0000313" key="9">
    <source>
        <dbReference type="Proteomes" id="UP000288943"/>
    </source>
</evidence>
<feature type="compositionally biased region" description="Polar residues" evidence="5">
    <location>
        <begin position="165"/>
        <end position="176"/>
    </location>
</feature>
<reference evidence="7 10" key="2">
    <citation type="submission" date="2022-05" db="EMBL/GenBank/DDBJ databases">
        <title>Genome Sequencing of Bee-Associated Microbes.</title>
        <authorList>
            <person name="Dunlap C."/>
        </authorList>
    </citation>
    <scope>NUCLEOTIDE SEQUENCE [LARGE SCALE GENOMIC DNA]</scope>
    <source>
        <strain evidence="7 10">NRRL B-23120</strain>
    </source>
</reference>
<reference evidence="8 9" key="1">
    <citation type="submission" date="2018-01" db="EMBL/GenBank/DDBJ databases">
        <title>The whole genome sequencing and assembly of Paenibacillus chitinolyticus KCCM 41400 strain.</title>
        <authorList>
            <person name="Kim J.-Y."/>
            <person name="Park M.-K."/>
            <person name="Lee Y.-J."/>
            <person name="Yi H."/>
            <person name="Bahn Y.-S."/>
            <person name="Kim J.F."/>
            <person name="Lee D.-W."/>
        </authorList>
    </citation>
    <scope>NUCLEOTIDE SEQUENCE [LARGE SCALE GENOMIC DNA]</scope>
    <source>
        <strain evidence="8 9">KCCM 41400</strain>
    </source>
</reference>
<dbReference type="InterPro" id="IPR014240">
    <property type="entry name" value="YteA"/>
</dbReference>
<evidence type="ECO:0000256" key="3">
    <source>
        <dbReference type="ARBA" id="ARBA00022833"/>
    </source>
</evidence>
<dbReference type="OrthoDB" id="9811543at2"/>
<evidence type="ECO:0000256" key="2">
    <source>
        <dbReference type="ARBA" id="ARBA00022771"/>
    </source>
</evidence>
<keyword evidence="1" id="KW-0479">Metal-binding</keyword>